<dbReference type="InterPro" id="IPR011990">
    <property type="entry name" value="TPR-like_helical_dom_sf"/>
</dbReference>
<sequence>MSHDEPSTNAAEARDQPESTKEELRSKLKKLEATATQQYALKNYSDAAEAFSEAVEVQDAINGEMATENADLLYLYGRCLYHVGVSNSDVLGGKVAQQEEPKRKKRKIVPEDLPEASGGASKQDVEKKEQGDSSTSKPFFQITGDENWTDSEEEEDNDKAEGEPAEEEDDDLAIAYEILDSARVLFMRKLESIEGERAAIVTPGKSEPDYRALRERLADTYDLQAEIKLENEQFKDAVNDAQQALTYKLSLYPQESGLIAEAHYKLSIALDFAALPVQSAETGEAEGVVNEDMRKQAAEEMEKAIMSCQARTKKLEASLAGLEGAKLEHAKRDVADTRGMVQDMKNRLVDLRTPLAGAASAVDDLSADSVKGLLGELLGQSKAEQLKMLAQATANANDLTGLVKQKKKPKTEATVVESAGKGKRKLGDIAEDNEAGKKVKLDSAQQS</sequence>
<evidence type="ECO:0000256" key="1">
    <source>
        <dbReference type="ARBA" id="ARBA00022737"/>
    </source>
</evidence>
<dbReference type="GO" id="GO:0006335">
    <property type="term" value="P:DNA replication-dependent chromatin assembly"/>
    <property type="evidence" value="ECO:0007669"/>
    <property type="project" value="TreeGrafter"/>
</dbReference>
<evidence type="ECO:0000256" key="3">
    <source>
        <dbReference type="SAM" id="Coils"/>
    </source>
</evidence>
<evidence type="ECO:0000259" key="5">
    <source>
        <dbReference type="Pfam" id="PF10516"/>
    </source>
</evidence>
<keyword evidence="7" id="KW-1185">Reference proteome</keyword>
<dbReference type="InterPro" id="IPR019544">
    <property type="entry name" value="Tetratricopeptide_SHNi-TPR_dom"/>
</dbReference>
<feature type="coiled-coil region" evidence="3">
    <location>
        <begin position="298"/>
        <end position="347"/>
    </location>
</feature>
<name>A0A6H0XYN4_9PEZI</name>
<keyword evidence="2" id="KW-0802">TPR repeat</keyword>
<dbReference type="EMBL" id="CP051141">
    <property type="protein sequence ID" value="QIW99785.1"/>
    <property type="molecule type" value="Genomic_DNA"/>
</dbReference>
<dbReference type="OrthoDB" id="5587616at2759"/>
<reference evidence="6 7" key="1">
    <citation type="journal article" date="2016" name="Sci. Rep.">
        <title>Peltaster fructicola genome reveals evolution from an invasive phytopathogen to an ectophytic parasite.</title>
        <authorList>
            <person name="Xu C."/>
            <person name="Chen H."/>
            <person name="Gleason M.L."/>
            <person name="Xu J.R."/>
            <person name="Liu H."/>
            <person name="Zhang R."/>
            <person name="Sun G."/>
        </authorList>
    </citation>
    <scope>NUCLEOTIDE SEQUENCE [LARGE SCALE GENOMIC DNA]</scope>
    <source>
        <strain evidence="6 7">LNHT1506</strain>
    </source>
</reference>
<feature type="domain" description="Tetratricopeptide SHNi-TPR" evidence="5">
    <location>
        <begin position="218"/>
        <end position="255"/>
    </location>
</feature>
<dbReference type="Gene3D" id="1.25.40.10">
    <property type="entry name" value="Tetratricopeptide repeat domain"/>
    <property type="match status" value="1"/>
</dbReference>
<dbReference type="Proteomes" id="UP000503462">
    <property type="component" value="Chromosome 3"/>
</dbReference>
<dbReference type="PANTHER" id="PTHR15081:SF1">
    <property type="entry name" value="NUCLEAR AUTOANTIGENIC SPERM PROTEIN"/>
    <property type="match status" value="1"/>
</dbReference>
<feature type="region of interest" description="Disordered" evidence="4">
    <location>
        <begin position="1"/>
        <end position="26"/>
    </location>
</feature>
<dbReference type="AlphaFoldDB" id="A0A6H0XYN4"/>
<keyword evidence="3" id="KW-0175">Coiled coil</keyword>
<dbReference type="GO" id="GO:0034080">
    <property type="term" value="P:CENP-A containing chromatin assembly"/>
    <property type="evidence" value="ECO:0007669"/>
    <property type="project" value="TreeGrafter"/>
</dbReference>
<evidence type="ECO:0000256" key="2">
    <source>
        <dbReference type="ARBA" id="ARBA00022803"/>
    </source>
</evidence>
<dbReference type="Pfam" id="PF10516">
    <property type="entry name" value="SHNi-TPR"/>
    <property type="match status" value="1"/>
</dbReference>
<accession>A0A6H0XYN4</accession>
<gene>
    <name evidence="6" type="ORF">AMS68_005303</name>
</gene>
<dbReference type="GO" id="GO:0042393">
    <property type="term" value="F:histone binding"/>
    <property type="evidence" value="ECO:0007669"/>
    <property type="project" value="TreeGrafter"/>
</dbReference>
<feature type="region of interest" description="Disordered" evidence="4">
    <location>
        <begin position="404"/>
        <end position="431"/>
    </location>
</feature>
<organism evidence="6 7">
    <name type="scientific">Peltaster fructicola</name>
    <dbReference type="NCBI Taxonomy" id="286661"/>
    <lineage>
        <taxon>Eukaryota</taxon>
        <taxon>Fungi</taxon>
        <taxon>Dikarya</taxon>
        <taxon>Ascomycota</taxon>
        <taxon>Pezizomycotina</taxon>
        <taxon>Dothideomycetes</taxon>
        <taxon>Dothideomycetes incertae sedis</taxon>
        <taxon>Peltaster</taxon>
    </lineage>
</organism>
<proteinExistence type="predicted"/>
<evidence type="ECO:0000256" key="4">
    <source>
        <dbReference type="SAM" id="MobiDB-lite"/>
    </source>
</evidence>
<dbReference type="GO" id="GO:0005654">
    <property type="term" value="C:nucleoplasm"/>
    <property type="evidence" value="ECO:0007669"/>
    <property type="project" value="TreeGrafter"/>
</dbReference>
<dbReference type="InterPro" id="IPR051730">
    <property type="entry name" value="NASP-like"/>
</dbReference>
<evidence type="ECO:0000313" key="6">
    <source>
        <dbReference type="EMBL" id="QIW99785.1"/>
    </source>
</evidence>
<feature type="region of interest" description="Disordered" evidence="4">
    <location>
        <begin position="95"/>
        <end position="171"/>
    </location>
</feature>
<dbReference type="PANTHER" id="PTHR15081">
    <property type="entry name" value="NUCLEAR AUTOANTIGENIC SPERM PROTEIN NASP -RELATED"/>
    <property type="match status" value="1"/>
</dbReference>
<keyword evidence="1" id="KW-0677">Repeat</keyword>
<protein>
    <recommendedName>
        <fullName evidence="5">Tetratricopeptide SHNi-TPR domain-containing protein</fullName>
    </recommendedName>
</protein>
<evidence type="ECO:0000313" key="7">
    <source>
        <dbReference type="Proteomes" id="UP000503462"/>
    </source>
</evidence>
<feature type="compositionally biased region" description="Acidic residues" evidence="4">
    <location>
        <begin position="147"/>
        <end position="171"/>
    </location>
</feature>